<keyword evidence="4" id="KW-1185">Reference proteome</keyword>
<dbReference type="RefSeq" id="WP_083438624.1">
    <property type="nucleotide sequence ID" value="NZ_CP011371.1"/>
</dbReference>
<evidence type="ECO:0000313" key="4">
    <source>
        <dbReference type="Proteomes" id="UP000035352"/>
    </source>
</evidence>
<name>A0A0G3BXK7_9BURK</name>
<protein>
    <recommendedName>
        <fullName evidence="5">PEP-CTERM protein-sorting domain-containing protein</fullName>
    </recommendedName>
</protein>
<feature type="signal peptide" evidence="2">
    <location>
        <begin position="1"/>
        <end position="24"/>
    </location>
</feature>
<dbReference type="KEGG" id="pbh:AAW51_5415"/>
<organism evidence="3 4">
    <name type="scientific">Caldimonas brevitalea</name>
    <dbReference type="NCBI Taxonomy" id="413882"/>
    <lineage>
        <taxon>Bacteria</taxon>
        <taxon>Pseudomonadati</taxon>
        <taxon>Pseudomonadota</taxon>
        <taxon>Betaproteobacteria</taxon>
        <taxon>Burkholderiales</taxon>
        <taxon>Sphaerotilaceae</taxon>
        <taxon>Caldimonas</taxon>
    </lineage>
</organism>
<dbReference type="Proteomes" id="UP000035352">
    <property type="component" value="Chromosome"/>
</dbReference>
<evidence type="ECO:0000256" key="1">
    <source>
        <dbReference type="SAM" id="Phobius"/>
    </source>
</evidence>
<keyword evidence="1" id="KW-0472">Membrane</keyword>
<dbReference type="STRING" id="413882.AAW51_5415"/>
<dbReference type="AlphaFoldDB" id="A0A0G3BXK7"/>
<dbReference type="EMBL" id="CP011371">
    <property type="protein sequence ID" value="AKJ32106.1"/>
    <property type="molecule type" value="Genomic_DNA"/>
</dbReference>
<sequence>MKLLRVFKPWIVAFGVAASVSAGAAPIPTPGDWGTHDTFEAGGQVLAGGDFADVFLFTLADATTLYASAASTEIGPSFGIAGGKVSLYSDGAGPDVFIGSFDFSGATGSLVNTFAGLAAGSYYYLVSGTAAAAGGLYTLVSNVPEPQTYALLLAGLMMVLTLTRRRLRD</sequence>
<feature type="chain" id="PRO_5005184077" description="PEP-CTERM protein-sorting domain-containing protein" evidence="2">
    <location>
        <begin position="25"/>
        <end position="169"/>
    </location>
</feature>
<dbReference type="NCBIfam" id="NF038126">
    <property type="entry name" value="PEP_CTERM_FxDxF"/>
    <property type="match status" value="1"/>
</dbReference>
<keyword evidence="2" id="KW-0732">Signal</keyword>
<evidence type="ECO:0000256" key="2">
    <source>
        <dbReference type="SAM" id="SignalP"/>
    </source>
</evidence>
<feature type="transmembrane region" description="Helical" evidence="1">
    <location>
        <begin position="146"/>
        <end position="163"/>
    </location>
</feature>
<reference evidence="3 4" key="1">
    <citation type="submission" date="2015-05" db="EMBL/GenBank/DDBJ databases">
        <authorList>
            <person name="Tang B."/>
            <person name="Yu Y."/>
        </authorList>
    </citation>
    <scope>NUCLEOTIDE SEQUENCE [LARGE SCALE GENOMIC DNA]</scope>
    <source>
        <strain evidence="3 4">DSM 7029</strain>
    </source>
</reference>
<dbReference type="PATRIC" id="fig|413882.6.peg.5664"/>
<keyword evidence="1" id="KW-0812">Transmembrane</keyword>
<proteinExistence type="predicted"/>
<evidence type="ECO:0008006" key="5">
    <source>
        <dbReference type="Google" id="ProtNLM"/>
    </source>
</evidence>
<feature type="transmembrane region" description="Helical" evidence="1">
    <location>
        <begin position="122"/>
        <end position="140"/>
    </location>
</feature>
<dbReference type="InterPro" id="IPR013424">
    <property type="entry name" value="Ice-binding_C"/>
</dbReference>
<gene>
    <name evidence="3" type="ORF">AAW51_5415</name>
</gene>
<dbReference type="NCBIfam" id="TIGR02595">
    <property type="entry name" value="PEP_CTERM"/>
    <property type="match status" value="1"/>
</dbReference>
<evidence type="ECO:0000313" key="3">
    <source>
        <dbReference type="EMBL" id="AKJ32106.1"/>
    </source>
</evidence>
<accession>A0A0G3BXK7</accession>
<keyword evidence="1" id="KW-1133">Transmembrane helix</keyword>